<keyword evidence="5" id="KW-0862">Zinc</keyword>
<evidence type="ECO:0000256" key="7">
    <source>
        <dbReference type="SAM" id="Phobius"/>
    </source>
</evidence>
<feature type="compositionally biased region" description="Low complexity" evidence="6">
    <location>
        <begin position="322"/>
        <end position="331"/>
    </location>
</feature>
<evidence type="ECO:0000313" key="10">
    <source>
        <dbReference type="Proteomes" id="UP001516023"/>
    </source>
</evidence>
<feature type="transmembrane region" description="Helical" evidence="7">
    <location>
        <begin position="140"/>
        <end position="156"/>
    </location>
</feature>
<protein>
    <recommendedName>
        <fullName evidence="8">RING-type domain-containing protein</fullName>
    </recommendedName>
</protein>
<keyword evidence="3 7" id="KW-1133">Transmembrane helix</keyword>
<feature type="compositionally biased region" description="Basic residues" evidence="6">
    <location>
        <begin position="1"/>
        <end position="16"/>
    </location>
</feature>
<proteinExistence type="predicted"/>
<feature type="transmembrane region" description="Helical" evidence="7">
    <location>
        <begin position="668"/>
        <end position="686"/>
    </location>
</feature>
<evidence type="ECO:0000256" key="6">
    <source>
        <dbReference type="SAM" id="MobiDB-lite"/>
    </source>
</evidence>
<feature type="region of interest" description="Disordered" evidence="6">
    <location>
        <begin position="322"/>
        <end position="345"/>
    </location>
</feature>
<evidence type="ECO:0000256" key="1">
    <source>
        <dbReference type="ARBA" id="ARBA00004141"/>
    </source>
</evidence>
<dbReference type="CDD" id="cd16454">
    <property type="entry name" value="RING-H2_PA-TM-RING"/>
    <property type="match status" value="1"/>
</dbReference>
<feature type="region of interest" description="Disordered" evidence="6">
    <location>
        <begin position="494"/>
        <end position="536"/>
    </location>
</feature>
<dbReference type="Pfam" id="PF13639">
    <property type="entry name" value="zf-RING_2"/>
    <property type="match status" value="1"/>
</dbReference>
<dbReference type="InterPro" id="IPR013083">
    <property type="entry name" value="Znf_RING/FYVE/PHD"/>
</dbReference>
<feature type="compositionally biased region" description="Polar residues" evidence="6">
    <location>
        <begin position="96"/>
        <end position="106"/>
    </location>
</feature>
<dbReference type="GO" id="GO:0016020">
    <property type="term" value="C:membrane"/>
    <property type="evidence" value="ECO:0007669"/>
    <property type="project" value="UniProtKB-SubCell"/>
</dbReference>
<feature type="compositionally biased region" description="Basic and acidic residues" evidence="6">
    <location>
        <begin position="499"/>
        <end position="509"/>
    </location>
</feature>
<evidence type="ECO:0000256" key="5">
    <source>
        <dbReference type="PROSITE-ProRule" id="PRU00175"/>
    </source>
</evidence>
<accession>A0ABD3PGD0</accession>
<name>A0ABD3PGD0_9STRA</name>
<dbReference type="PANTHER" id="PTHR12665">
    <property type="entry name" value="ORMDL PROTEINS"/>
    <property type="match status" value="1"/>
</dbReference>
<feature type="transmembrane region" description="Helical" evidence="7">
    <location>
        <begin position="590"/>
        <end position="609"/>
    </location>
</feature>
<comment type="caution">
    <text evidence="9">The sequence shown here is derived from an EMBL/GenBank/DDBJ whole genome shotgun (WGS) entry which is preliminary data.</text>
</comment>
<evidence type="ECO:0000259" key="8">
    <source>
        <dbReference type="PROSITE" id="PS50089"/>
    </source>
</evidence>
<dbReference type="SMART" id="SM00184">
    <property type="entry name" value="RING"/>
    <property type="match status" value="1"/>
</dbReference>
<gene>
    <name evidence="9" type="ORF">HJC23_010205</name>
</gene>
<feature type="transmembrane region" description="Helical" evidence="7">
    <location>
        <begin position="162"/>
        <end position="179"/>
    </location>
</feature>
<keyword evidence="10" id="KW-1185">Reference proteome</keyword>
<dbReference type="SUPFAM" id="SSF57850">
    <property type="entry name" value="RING/U-box"/>
    <property type="match status" value="1"/>
</dbReference>
<keyword evidence="2 7" id="KW-0812">Transmembrane</keyword>
<dbReference type="PROSITE" id="PS50089">
    <property type="entry name" value="ZF_RING_2"/>
    <property type="match status" value="1"/>
</dbReference>
<keyword evidence="5" id="KW-0479">Metal-binding</keyword>
<evidence type="ECO:0000256" key="4">
    <source>
        <dbReference type="ARBA" id="ARBA00023136"/>
    </source>
</evidence>
<dbReference type="InterPro" id="IPR007203">
    <property type="entry name" value="ORMDL"/>
</dbReference>
<feature type="compositionally biased region" description="Polar residues" evidence="6">
    <location>
        <begin position="53"/>
        <end position="72"/>
    </location>
</feature>
<evidence type="ECO:0000313" key="9">
    <source>
        <dbReference type="EMBL" id="KAL3787195.1"/>
    </source>
</evidence>
<organism evidence="9 10">
    <name type="scientific">Cyclotella cryptica</name>
    <dbReference type="NCBI Taxonomy" id="29204"/>
    <lineage>
        <taxon>Eukaryota</taxon>
        <taxon>Sar</taxon>
        <taxon>Stramenopiles</taxon>
        <taxon>Ochrophyta</taxon>
        <taxon>Bacillariophyta</taxon>
        <taxon>Coscinodiscophyceae</taxon>
        <taxon>Thalassiosirophycidae</taxon>
        <taxon>Stephanodiscales</taxon>
        <taxon>Stephanodiscaceae</taxon>
        <taxon>Cyclotella</taxon>
    </lineage>
</organism>
<dbReference type="InterPro" id="IPR001841">
    <property type="entry name" value="Znf_RING"/>
</dbReference>
<feature type="transmembrane region" description="Helical" evidence="7">
    <location>
        <begin position="558"/>
        <end position="584"/>
    </location>
</feature>
<keyword evidence="5" id="KW-0863">Zinc-finger</keyword>
<dbReference type="Gene3D" id="3.30.40.10">
    <property type="entry name" value="Zinc/RING finger domain, C3HC4 (zinc finger)"/>
    <property type="match status" value="1"/>
</dbReference>
<keyword evidence="4 7" id="KW-0472">Membrane</keyword>
<dbReference type="GO" id="GO:0008270">
    <property type="term" value="F:zinc ion binding"/>
    <property type="evidence" value="ECO:0007669"/>
    <property type="project" value="UniProtKB-KW"/>
</dbReference>
<evidence type="ECO:0000256" key="3">
    <source>
        <dbReference type="ARBA" id="ARBA00022989"/>
    </source>
</evidence>
<dbReference type="Pfam" id="PF04061">
    <property type="entry name" value="ORMDL"/>
    <property type="match status" value="1"/>
</dbReference>
<dbReference type="EMBL" id="JABMIG020000180">
    <property type="protein sequence ID" value="KAL3787195.1"/>
    <property type="molecule type" value="Genomic_DNA"/>
</dbReference>
<feature type="domain" description="RING-type" evidence="8">
    <location>
        <begin position="369"/>
        <end position="410"/>
    </location>
</feature>
<feature type="transmembrane region" description="Helical" evidence="7">
    <location>
        <begin position="645"/>
        <end position="662"/>
    </location>
</feature>
<dbReference type="AlphaFoldDB" id="A0ABD3PGD0"/>
<reference evidence="9 10" key="1">
    <citation type="journal article" date="2020" name="G3 (Bethesda)">
        <title>Improved Reference Genome for Cyclotella cryptica CCMP332, a Model for Cell Wall Morphogenesis, Salinity Adaptation, and Lipid Production in Diatoms (Bacillariophyta).</title>
        <authorList>
            <person name="Roberts W.R."/>
            <person name="Downey K.M."/>
            <person name="Ruck E.C."/>
            <person name="Traller J.C."/>
            <person name="Alverson A.J."/>
        </authorList>
    </citation>
    <scope>NUCLEOTIDE SEQUENCE [LARGE SCALE GENOMIC DNA]</scope>
    <source>
        <strain evidence="9 10">CCMP332</strain>
    </source>
</reference>
<sequence length="751" mass="83175">MFVRMLRRPRHHRHGHERVSLQDDTNSGNNGSGDGDGSASPTEGQTEEPPTLVDTTGNVGIVVLQSNPSSVIDNPEHVNPASTNTEFTEASPRPEPNQQRPPSDSPTEPAVTLHPHPTTHPFLTSQIRTERQIRHRRQHTCTLLLIFLLFRLWIEAILQKDMGLIFLSIMGTTWTYRWWSSRRQEEDEYDRQIEENGQRSSDSRNAAVPTAGRRNEGTPDAASAFDPDLGLMSFQAQLALAILESQRQMFENGGYGGNDRSEIHSGPGVTEEAKGKWTKYEWGGEGCSEVKRLGSSSSMELLGEGCSNNSCQRVGSIGSNYGSVSSSPTNSMEEGDHPLHSSGLSNSELSASKLEEGLVLSLNEEEPSCSICLCEYEKGESVMRLPCNHLYHESCLDSWVTNHVRCPLCNYDLMEGFELPPRPAEQQQQNNAHDLFRRMIGARRASARSTRRQLATMLAAMEDSVAVIARGSSNDIPRTYSGLYGAGAGAPQMPDDFLENIHDNDDHPSSVHSTPRSRSSSHDDHQKSPSKKNRVVHHYQAGSDLLPFELSRNRNTDWIAAGGPALLLTYIFIVLVALLTFLAFIPEPKVAWTLTNIVHMLVTLMYLHWIKGNPADYMDGTQGEMNAMTLWEQIISGAKGSGRDVLVVIPTLLALASCYVSNFETYYAIPNVIVWAVVMLPKMPFMNGVRILGINRTAGIDDGDYLDEEDDDDDCVDTEDESALDSIGCDLSESKSSEVLRDLTNEPKKCR</sequence>
<comment type="subcellular location">
    <subcellularLocation>
        <location evidence="1">Membrane</location>
        <topology evidence="1">Multi-pass membrane protein</topology>
    </subcellularLocation>
</comment>
<feature type="region of interest" description="Disordered" evidence="6">
    <location>
        <begin position="189"/>
        <end position="222"/>
    </location>
</feature>
<feature type="region of interest" description="Disordered" evidence="6">
    <location>
        <begin position="1"/>
        <end position="121"/>
    </location>
</feature>
<dbReference type="Proteomes" id="UP001516023">
    <property type="component" value="Unassembled WGS sequence"/>
</dbReference>
<evidence type="ECO:0000256" key="2">
    <source>
        <dbReference type="ARBA" id="ARBA00022692"/>
    </source>
</evidence>